<feature type="region of interest" description="Disordered" evidence="2">
    <location>
        <begin position="529"/>
        <end position="549"/>
    </location>
</feature>
<keyword evidence="4" id="KW-0732">Signal</keyword>
<comment type="caution">
    <text evidence="6">The sequence shown here is derived from an EMBL/GenBank/DDBJ whole genome shotgun (WGS) entry which is preliminary data.</text>
</comment>
<dbReference type="PANTHER" id="PTHR47966:SF73">
    <property type="entry name" value="PEPTIDASE A1 DOMAIN-CONTAINING PROTEIN"/>
    <property type="match status" value="1"/>
</dbReference>
<dbReference type="Gene3D" id="2.40.70.10">
    <property type="entry name" value="Acid Proteases"/>
    <property type="match status" value="2"/>
</dbReference>
<keyword evidence="3" id="KW-1133">Transmembrane helix</keyword>
<evidence type="ECO:0000256" key="4">
    <source>
        <dbReference type="SAM" id="SignalP"/>
    </source>
</evidence>
<feature type="signal peptide" evidence="4">
    <location>
        <begin position="1"/>
        <end position="22"/>
    </location>
</feature>
<feature type="region of interest" description="Disordered" evidence="2">
    <location>
        <begin position="455"/>
        <end position="494"/>
    </location>
</feature>
<feature type="compositionally biased region" description="Low complexity" evidence="2">
    <location>
        <begin position="481"/>
        <end position="494"/>
    </location>
</feature>
<dbReference type="GO" id="GO:0004190">
    <property type="term" value="F:aspartic-type endopeptidase activity"/>
    <property type="evidence" value="ECO:0007669"/>
    <property type="project" value="InterPro"/>
</dbReference>
<name>A0AA40F3I2_9PEZI</name>
<keyword evidence="7" id="KW-1185">Reference proteome</keyword>
<dbReference type="PANTHER" id="PTHR47966">
    <property type="entry name" value="BETA-SITE APP-CLEAVING ENZYME, ISOFORM A-RELATED"/>
    <property type="match status" value="1"/>
</dbReference>
<feature type="transmembrane region" description="Helical" evidence="3">
    <location>
        <begin position="500"/>
        <end position="522"/>
    </location>
</feature>
<proteinExistence type="inferred from homology"/>
<dbReference type="Pfam" id="PF00026">
    <property type="entry name" value="Asp"/>
    <property type="match status" value="1"/>
</dbReference>
<evidence type="ECO:0000313" key="6">
    <source>
        <dbReference type="EMBL" id="KAK0750292.1"/>
    </source>
</evidence>
<evidence type="ECO:0000256" key="2">
    <source>
        <dbReference type="SAM" id="MobiDB-lite"/>
    </source>
</evidence>
<keyword evidence="3" id="KW-0812">Transmembrane</keyword>
<dbReference type="PROSITE" id="PS51767">
    <property type="entry name" value="PEPTIDASE_A1"/>
    <property type="match status" value="1"/>
</dbReference>
<evidence type="ECO:0000256" key="1">
    <source>
        <dbReference type="ARBA" id="ARBA00007447"/>
    </source>
</evidence>
<feature type="domain" description="Peptidase A1" evidence="5">
    <location>
        <begin position="56"/>
        <end position="417"/>
    </location>
</feature>
<feature type="compositionally biased region" description="Gly residues" evidence="2">
    <location>
        <begin position="470"/>
        <end position="480"/>
    </location>
</feature>
<dbReference type="AlphaFoldDB" id="A0AA40F3I2"/>
<dbReference type="EMBL" id="JAUKUD010000003">
    <property type="protein sequence ID" value="KAK0750292.1"/>
    <property type="molecule type" value="Genomic_DNA"/>
</dbReference>
<sequence>MSLVFLLRSAALSSLFFALASAHVLVPFSRQRNPVLPRSAEAGSPQVPVAASGHVFVVNVTVGTPPQPLSLLLAPSSPHTWVPQADAMPCLTGYEALAGFSPDDGSTTACRWGALDVPKSSTTKTVEQKYLNFVVAYTDTINVNGVNMTEKLVVGDIEIDDFALGLVSSMSNNQWIGMLGLGNDATTTFPRNSNKYRPNFIDRLVASRRIASQAYSIWLDDAEGTSGNLLLGAVDTSRYEGDLIRLNAAEPLDIFPSAFRVALASVQIDDKTLAPTVPPVVASLSPAETFSYLPDGLVEDIMAAAGATWNTPLERATVPCDAGTKKPKTVIRLQLEGPSGPVLEVRLADLVIPQIVSHWELAYASLARLPRNTCLLGVQKLRANRSPDKAPHYNLGSALLRRTYLVFDAANKDVALAPVKAAPGPPTILPFAARGARIPSSRLYCAGPDPCVESAPSTASHFDLDPSTPGGSGSGSGSGTSGTSPSDATPSSSSNRTKTIIIGVVVPLVVLAVAGVAAFFLIRRRRRLRDRQESDSGHDGETDESSYREDEFGVKVTVSVSAKVSHVKPPSPPELFLGLPGALPVIAEERNSGYWGDAVLRGASGRSAGGSG</sequence>
<gene>
    <name evidence="6" type="ORF">B0T18DRAFT_292345</name>
</gene>
<accession>A0AA40F3I2</accession>
<feature type="chain" id="PRO_5041338005" evidence="4">
    <location>
        <begin position="23"/>
        <end position="612"/>
    </location>
</feature>
<keyword evidence="3" id="KW-0472">Membrane</keyword>
<dbReference type="PRINTS" id="PR00792">
    <property type="entry name" value="PEPSIN"/>
</dbReference>
<dbReference type="SUPFAM" id="SSF50630">
    <property type="entry name" value="Acid proteases"/>
    <property type="match status" value="1"/>
</dbReference>
<feature type="compositionally biased region" description="Basic and acidic residues" evidence="2">
    <location>
        <begin position="530"/>
        <end position="549"/>
    </location>
</feature>
<evidence type="ECO:0000259" key="5">
    <source>
        <dbReference type="PROSITE" id="PS51767"/>
    </source>
</evidence>
<dbReference type="Proteomes" id="UP001172155">
    <property type="component" value="Unassembled WGS sequence"/>
</dbReference>
<dbReference type="InterPro" id="IPR021109">
    <property type="entry name" value="Peptidase_aspartic_dom_sf"/>
</dbReference>
<dbReference type="GO" id="GO:0006508">
    <property type="term" value="P:proteolysis"/>
    <property type="evidence" value="ECO:0007669"/>
    <property type="project" value="InterPro"/>
</dbReference>
<evidence type="ECO:0000256" key="3">
    <source>
        <dbReference type="SAM" id="Phobius"/>
    </source>
</evidence>
<dbReference type="InterPro" id="IPR033121">
    <property type="entry name" value="PEPTIDASE_A1"/>
</dbReference>
<feature type="non-terminal residue" evidence="6">
    <location>
        <position position="612"/>
    </location>
</feature>
<evidence type="ECO:0000313" key="7">
    <source>
        <dbReference type="Proteomes" id="UP001172155"/>
    </source>
</evidence>
<organism evidence="6 7">
    <name type="scientific">Schizothecium vesticola</name>
    <dbReference type="NCBI Taxonomy" id="314040"/>
    <lineage>
        <taxon>Eukaryota</taxon>
        <taxon>Fungi</taxon>
        <taxon>Dikarya</taxon>
        <taxon>Ascomycota</taxon>
        <taxon>Pezizomycotina</taxon>
        <taxon>Sordariomycetes</taxon>
        <taxon>Sordariomycetidae</taxon>
        <taxon>Sordariales</taxon>
        <taxon>Schizotheciaceae</taxon>
        <taxon>Schizothecium</taxon>
    </lineage>
</organism>
<dbReference type="InterPro" id="IPR001461">
    <property type="entry name" value="Aspartic_peptidase_A1"/>
</dbReference>
<reference evidence="6" key="1">
    <citation type="submission" date="2023-06" db="EMBL/GenBank/DDBJ databases">
        <title>Genome-scale phylogeny and comparative genomics of the fungal order Sordariales.</title>
        <authorList>
            <consortium name="Lawrence Berkeley National Laboratory"/>
            <person name="Hensen N."/>
            <person name="Bonometti L."/>
            <person name="Westerberg I."/>
            <person name="Brannstrom I.O."/>
            <person name="Guillou S."/>
            <person name="Cros-Aarteil S."/>
            <person name="Calhoun S."/>
            <person name="Haridas S."/>
            <person name="Kuo A."/>
            <person name="Mondo S."/>
            <person name="Pangilinan J."/>
            <person name="Riley R."/>
            <person name="LaButti K."/>
            <person name="Andreopoulos B."/>
            <person name="Lipzen A."/>
            <person name="Chen C."/>
            <person name="Yanf M."/>
            <person name="Daum C."/>
            <person name="Ng V."/>
            <person name="Clum A."/>
            <person name="Steindorff A."/>
            <person name="Ohm R."/>
            <person name="Martin F."/>
            <person name="Silar P."/>
            <person name="Natvig D."/>
            <person name="Lalanne C."/>
            <person name="Gautier V."/>
            <person name="Ament-velasquez S.L."/>
            <person name="Kruys A."/>
            <person name="Hutchinson M.I."/>
            <person name="Powell A.J."/>
            <person name="Barry K."/>
            <person name="Miller A.N."/>
            <person name="Grigoriev I.V."/>
            <person name="Debuchy R."/>
            <person name="Gladieux P."/>
            <person name="Thoren M.H."/>
            <person name="Johannesson H."/>
        </authorList>
    </citation>
    <scope>NUCLEOTIDE SEQUENCE</scope>
    <source>
        <strain evidence="6">SMH3187-1</strain>
    </source>
</reference>
<comment type="similarity">
    <text evidence="1">Belongs to the peptidase A1 family.</text>
</comment>
<protein>
    <submittedName>
        <fullName evidence="6">Aspartic peptidase domain-containing protein</fullName>
    </submittedName>
</protein>